<dbReference type="AlphaFoldDB" id="A0A4Z2IWV7"/>
<feature type="transmembrane region" description="Helical" evidence="1">
    <location>
        <begin position="29"/>
        <end position="47"/>
    </location>
</feature>
<keyword evidence="3" id="KW-1185">Reference proteome</keyword>
<evidence type="ECO:0000256" key="1">
    <source>
        <dbReference type="SAM" id="Phobius"/>
    </source>
</evidence>
<accession>A0A4Z2IWV7</accession>
<sequence>MVLKKSTDMSSAALQHDVGRDVSGELVRYFYLLVLGSLLMLFLALFIPDCVLVDLGELLVPDEGLLAGELPPTQQTGQFHPVSHPPFLLFFVASFVFAVSFSAVGWDQTLLLRRGPLQK</sequence>
<evidence type="ECO:0000313" key="2">
    <source>
        <dbReference type="EMBL" id="TNN82356.1"/>
    </source>
</evidence>
<dbReference type="EMBL" id="SRLO01000040">
    <property type="protein sequence ID" value="TNN82356.1"/>
    <property type="molecule type" value="Genomic_DNA"/>
</dbReference>
<dbReference type="Proteomes" id="UP000314294">
    <property type="component" value="Unassembled WGS sequence"/>
</dbReference>
<evidence type="ECO:0000313" key="3">
    <source>
        <dbReference type="Proteomes" id="UP000314294"/>
    </source>
</evidence>
<protein>
    <submittedName>
        <fullName evidence="2">Uncharacterized protein</fullName>
    </submittedName>
</protein>
<organism evidence="2 3">
    <name type="scientific">Liparis tanakae</name>
    <name type="common">Tanaka's snailfish</name>
    <dbReference type="NCBI Taxonomy" id="230148"/>
    <lineage>
        <taxon>Eukaryota</taxon>
        <taxon>Metazoa</taxon>
        <taxon>Chordata</taxon>
        <taxon>Craniata</taxon>
        <taxon>Vertebrata</taxon>
        <taxon>Euteleostomi</taxon>
        <taxon>Actinopterygii</taxon>
        <taxon>Neopterygii</taxon>
        <taxon>Teleostei</taxon>
        <taxon>Neoteleostei</taxon>
        <taxon>Acanthomorphata</taxon>
        <taxon>Eupercaria</taxon>
        <taxon>Perciformes</taxon>
        <taxon>Cottioidei</taxon>
        <taxon>Cottales</taxon>
        <taxon>Liparidae</taxon>
        <taxon>Liparis</taxon>
    </lineage>
</organism>
<keyword evidence="1" id="KW-0472">Membrane</keyword>
<feature type="transmembrane region" description="Helical" evidence="1">
    <location>
        <begin position="87"/>
        <end position="106"/>
    </location>
</feature>
<keyword evidence="1" id="KW-0812">Transmembrane</keyword>
<keyword evidence="1" id="KW-1133">Transmembrane helix</keyword>
<name>A0A4Z2IWV7_9TELE</name>
<gene>
    <name evidence="2" type="ORF">EYF80_007477</name>
</gene>
<reference evidence="2 3" key="1">
    <citation type="submission" date="2019-03" db="EMBL/GenBank/DDBJ databases">
        <title>First draft genome of Liparis tanakae, snailfish: a comprehensive survey of snailfish specific genes.</title>
        <authorList>
            <person name="Kim W."/>
            <person name="Song I."/>
            <person name="Jeong J.-H."/>
            <person name="Kim D."/>
            <person name="Kim S."/>
            <person name="Ryu S."/>
            <person name="Song J.Y."/>
            <person name="Lee S.K."/>
        </authorList>
    </citation>
    <scope>NUCLEOTIDE SEQUENCE [LARGE SCALE GENOMIC DNA]</scope>
    <source>
        <tissue evidence="2">Muscle</tissue>
    </source>
</reference>
<comment type="caution">
    <text evidence="2">The sequence shown here is derived from an EMBL/GenBank/DDBJ whole genome shotgun (WGS) entry which is preliminary data.</text>
</comment>
<proteinExistence type="predicted"/>